<gene>
    <name evidence="1" type="ORF">LCGC14_1084090</name>
</gene>
<protein>
    <submittedName>
        <fullName evidence="1">Uncharacterized protein</fullName>
    </submittedName>
</protein>
<dbReference type="InterPro" id="IPR013325">
    <property type="entry name" value="RNA_pol_sigma_r2"/>
</dbReference>
<organism evidence="1">
    <name type="scientific">marine sediment metagenome</name>
    <dbReference type="NCBI Taxonomy" id="412755"/>
    <lineage>
        <taxon>unclassified sequences</taxon>
        <taxon>metagenomes</taxon>
        <taxon>ecological metagenomes</taxon>
    </lineage>
</organism>
<dbReference type="EMBL" id="LAZR01004765">
    <property type="protein sequence ID" value="KKN05756.1"/>
    <property type="molecule type" value="Genomic_DNA"/>
</dbReference>
<dbReference type="Gene3D" id="1.10.1740.10">
    <property type="match status" value="1"/>
</dbReference>
<dbReference type="GO" id="GO:0006352">
    <property type="term" value="P:DNA-templated transcription initiation"/>
    <property type="evidence" value="ECO:0007669"/>
    <property type="project" value="InterPro"/>
</dbReference>
<reference evidence="1" key="1">
    <citation type="journal article" date="2015" name="Nature">
        <title>Complex archaea that bridge the gap between prokaryotes and eukaryotes.</title>
        <authorList>
            <person name="Spang A."/>
            <person name="Saw J.H."/>
            <person name="Jorgensen S.L."/>
            <person name="Zaremba-Niedzwiedzka K."/>
            <person name="Martijn J."/>
            <person name="Lind A.E."/>
            <person name="van Eijk R."/>
            <person name="Schleper C."/>
            <person name="Guy L."/>
            <person name="Ettema T.J."/>
        </authorList>
    </citation>
    <scope>NUCLEOTIDE SEQUENCE</scope>
</reference>
<name>A0A0F9PXH9_9ZZZZ</name>
<comment type="caution">
    <text evidence="1">The sequence shown here is derived from an EMBL/GenBank/DDBJ whole genome shotgun (WGS) entry which is preliminary data.</text>
</comment>
<proteinExistence type="predicted"/>
<dbReference type="AlphaFoldDB" id="A0A0F9PXH9"/>
<dbReference type="SUPFAM" id="SSF88946">
    <property type="entry name" value="Sigma2 domain of RNA polymerase sigma factors"/>
    <property type="match status" value="1"/>
</dbReference>
<dbReference type="InterPro" id="IPR013324">
    <property type="entry name" value="RNA_pol_sigma_r3/r4-like"/>
</dbReference>
<accession>A0A0F9PXH9</accession>
<dbReference type="SUPFAM" id="SSF88659">
    <property type="entry name" value="Sigma3 and sigma4 domains of RNA polymerase sigma factors"/>
    <property type="match status" value="1"/>
</dbReference>
<sequence length="192" mass="22490">MTTFEQYYADNFQRWVDLLTKYIHDREEAEDRVQNIFVSLLPREKLCRDLIAEGKINAYVWGSVIRQRANVFRGQYKRVHTVSIDADNVDFLSSIQGNNQDITVTEKAELEDFYKKAIELLRNPRKPLLKCGFGTVGEVRQYIFIQYARNGRTFQEIGELIGTTYQNVAVHYKKIIVILTPMIEEFIEGKIK</sequence>
<dbReference type="GO" id="GO:0003700">
    <property type="term" value="F:DNA-binding transcription factor activity"/>
    <property type="evidence" value="ECO:0007669"/>
    <property type="project" value="InterPro"/>
</dbReference>
<evidence type="ECO:0000313" key="1">
    <source>
        <dbReference type="EMBL" id="KKN05756.1"/>
    </source>
</evidence>